<dbReference type="SUPFAM" id="SSF58104">
    <property type="entry name" value="Methyl-accepting chemotaxis protein (MCP) signaling domain"/>
    <property type="match status" value="1"/>
</dbReference>
<dbReference type="InterPro" id="IPR035965">
    <property type="entry name" value="PAS-like_dom_sf"/>
</dbReference>
<dbReference type="InterPro" id="IPR004089">
    <property type="entry name" value="MCPsignal_dom"/>
</dbReference>
<dbReference type="EMBL" id="JBBPCC010000022">
    <property type="protein sequence ID" value="MEK8131644.1"/>
    <property type="molecule type" value="Genomic_DNA"/>
</dbReference>
<dbReference type="InterPro" id="IPR000700">
    <property type="entry name" value="PAS-assoc_C"/>
</dbReference>
<proteinExistence type="predicted"/>
<dbReference type="Pfam" id="PF00015">
    <property type="entry name" value="MCPsignal"/>
    <property type="match status" value="1"/>
</dbReference>
<keyword evidence="6" id="KW-1185">Reference proteome</keyword>
<dbReference type="Gene3D" id="3.30.450.20">
    <property type="entry name" value="PAS domain"/>
    <property type="match status" value="1"/>
</dbReference>
<evidence type="ECO:0000256" key="2">
    <source>
        <dbReference type="PROSITE-ProRule" id="PRU00284"/>
    </source>
</evidence>
<evidence type="ECO:0000259" key="4">
    <source>
        <dbReference type="PROSITE" id="PS50113"/>
    </source>
</evidence>
<sequence>MNDDKLDPLNTMQVLPEGAVLAALEQSLAMIQFNMQGEVLWANDHFAKAMGYQARELQGKRHQQFCLPEFRASRDYQVFWMNLREGHTFQEKIVRVAKSGASIWLEATYMPIRDEQGKVTAVLKVATDITAREQATMRMTQDLQQMAADVLHRSSLGIDRNRQVAEVMQSVTQANEANIQFLHDLEQQAQSVRGIVGTIREFAAQTNLLALNAAIEAAHAKEHGRGFSVVAAEVKKLAQQVQAAAYQIQGSIEDMVEQVGRVSRSSKSSHTAMSDSQQQIKSAMDAFTGIGEAAAKLDEQAKTLHQEL</sequence>
<dbReference type="Pfam" id="PF08448">
    <property type="entry name" value="PAS_4"/>
    <property type="match status" value="1"/>
</dbReference>
<evidence type="ECO:0000313" key="5">
    <source>
        <dbReference type="EMBL" id="MEK8131644.1"/>
    </source>
</evidence>
<reference evidence="5 6" key="1">
    <citation type="submission" date="2024-04" db="EMBL/GenBank/DDBJ databases">
        <title>draft genome sequnece of Paenibacillus filicis.</title>
        <authorList>
            <person name="Kim D.-U."/>
        </authorList>
    </citation>
    <scope>NUCLEOTIDE SEQUENCE [LARGE SCALE GENOMIC DNA]</scope>
    <source>
        <strain evidence="5 6">KACC14197</strain>
    </source>
</reference>
<evidence type="ECO:0000256" key="1">
    <source>
        <dbReference type="ARBA" id="ARBA00023224"/>
    </source>
</evidence>
<dbReference type="Proteomes" id="UP001469365">
    <property type="component" value="Unassembled WGS sequence"/>
</dbReference>
<dbReference type="RefSeq" id="WP_341418777.1">
    <property type="nucleotide sequence ID" value="NZ_JBBPCC010000022.1"/>
</dbReference>
<dbReference type="PROSITE" id="PS50111">
    <property type="entry name" value="CHEMOTAXIS_TRANSDUC_2"/>
    <property type="match status" value="1"/>
</dbReference>
<keyword evidence="1 2" id="KW-0807">Transducer</keyword>
<dbReference type="InterPro" id="IPR001610">
    <property type="entry name" value="PAC"/>
</dbReference>
<name>A0ABU9DS06_9BACL</name>
<dbReference type="CDD" id="cd00130">
    <property type="entry name" value="PAS"/>
    <property type="match status" value="1"/>
</dbReference>
<accession>A0ABU9DS06</accession>
<feature type="domain" description="Methyl-accepting transducer" evidence="3">
    <location>
        <begin position="114"/>
        <end position="308"/>
    </location>
</feature>
<dbReference type="InterPro" id="IPR000014">
    <property type="entry name" value="PAS"/>
</dbReference>
<dbReference type="SMART" id="SM00283">
    <property type="entry name" value="MA"/>
    <property type="match status" value="1"/>
</dbReference>
<evidence type="ECO:0000313" key="6">
    <source>
        <dbReference type="Proteomes" id="UP001469365"/>
    </source>
</evidence>
<protein>
    <submittedName>
        <fullName evidence="5">Methyl-accepting chemotaxis protein</fullName>
    </submittedName>
</protein>
<gene>
    <name evidence="5" type="ORF">WMW72_27435</name>
</gene>
<dbReference type="PROSITE" id="PS50113">
    <property type="entry name" value="PAC"/>
    <property type="match status" value="1"/>
</dbReference>
<dbReference type="SMART" id="SM00086">
    <property type="entry name" value="PAC"/>
    <property type="match status" value="1"/>
</dbReference>
<evidence type="ECO:0000259" key="3">
    <source>
        <dbReference type="PROSITE" id="PS50111"/>
    </source>
</evidence>
<dbReference type="PANTHER" id="PTHR32089">
    <property type="entry name" value="METHYL-ACCEPTING CHEMOTAXIS PROTEIN MCPB"/>
    <property type="match status" value="1"/>
</dbReference>
<feature type="domain" description="PAC" evidence="4">
    <location>
        <begin position="87"/>
        <end position="141"/>
    </location>
</feature>
<dbReference type="SUPFAM" id="SSF55785">
    <property type="entry name" value="PYP-like sensor domain (PAS domain)"/>
    <property type="match status" value="1"/>
</dbReference>
<organism evidence="5 6">
    <name type="scientific">Paenibacillus filicis</name>
    <dbReference type="NCBI Taxonomy" id="669464"/>
    <lineage>
        <taxon>Bacteria</taxon>
        <taxon>Bacillati</taxon>
        <taxon>Bacillota</taxon>
        <taxon>Bacilli</taxon>
        <taxon>Bacillales</taxon>
        <taxon>Paenibacillaceae</taxon>
        <taxon>Paenibacillus</taxon>
    </lineage>
</organism>
<dbReference type="PANTHER" id="PTHR32089:SF112">
    <property type="entry name" value="LYSOZYME-LIKE PROTEIN-RELATED"/>
    <property type="match status" value="1"/>
</dbReference>
<dbReference type="NCBIfam" id="TIGR00229">
    <property type="entry name" value="sensory_box"/>
    <property type="match status" value="1"/>
</dbReference>
<comment type="caution">
    <text evidence="5">The sequence shown here is derived from an EMBL/GenBank/DDBJ whole genome shotgun (WGS) entry which is preliminary data.</text>
</comment>
<dbReference type="Gene3D" id="1.10.287.950">
    <property type="entry name" value="Methyl-accepting chemotaxis protein"/>
    <property type="match status" value="1"/>
</dbReference>
<dbReference type="InterPro" id="IPR013656">
    <property type="entry name" value="PAS_4"/>
</dbReference>